<evidence type="ECO:0000313" key="8">
    <source>
        <dbReference type="EMBL" id="KSV60046.1"/>
    </source>
</evidence>
<sequence>MKEYYRVQAEIDLDAICRNIQNTKKIIKPGTKVMAIVKADGYGHGAVPVAKALSSLVDAYGVAIVEEGVELRENGITKPILVLGCTPPGLIPQLLAYDIIAATADYKFAELLSEEAQKQNKTARLHIKLDTGMSRIGFSLTEESVAAIKKISKLPGIEIHGCFSHFSKADETDKAYAKNQLEGFLWMLGRLEEEGITISVKHISNSAGIMDLPEANLDMVRSGISTYGLYPSEEVKKEKLPLEPAMSVHSWITFVKEVPTGTLIGYGGTYITKKPTRVATVPVGYGDGYPRALSNQGRVLIQGKACPIIGRVCMDQFMVDVSEISVVKPGDEAILLGRAGEEVITLEEIGSMSASFNYEAACDVGKRIPRVYRYQGKKAGTCDYYHTAKEAYSLEF</sequence>
<dbReference type="PANTHER" id="PTHR30511:SF0">
    <property type="entry name" value="ALANINE RACEMASE, CATABOLIC-RELATED"/>
    <property type="match status" value="1"/>
</dbReference>
<dbReference type="GO" id="GO:0009252">
    <property type="term" value="P:peptidoglycan biosynthetic process"/>
    <property type="evidence" value="ECO:0007669"/>
    <property type="project" value="TreeGrafter"/>
</dbReference>
<dbReference type="GO" id="GO:0005829">
    <property type="term" value="C:cytosol"/>
    <property type="evidence" value="ECO:0007669"/>
    <property type="project" value="TreeGrafter"/>
</dbReference>
<feature type="active site" description="Proton acceptor; specific for D-alanine" evidence="4">
    <location>
        <position position="38"/>
    </location>
</feature>
<evidence type="ECO:0000256" key="4">
    <source>
        <dbReference type="HAMAP-Rule" id="MF_01201"/>
    </source>
</evidence>
<dbReference type="FunFam" id="3.20.20.10:FF:000002">
    <property type="entry name" value="Alanine racemase"/>
    <property type="match status" value="1"/>
</dbReference>
<feature type="active site" description="Proton acceptor; specific for L-alanine" evidence="4">
    <location>
        <position position="266"/>
    </location>
</feature>
<dbReference type="SUPFAM" id="SSF51419">
    <property type="entry name" value="PLP-binding barrel"/>
    <property type="match status" value="1"/>
</dbReference>
<dbReference type="PRINTS" id="PR00992">
    <property type="entry name" value="ALARACEMASE"/>
</dbReference>
<dbReference type="Pfam" id="PF01168">
    <property type="entry name" value="Ala_racemase_N"/>
    <property type="match status" value="1"/>
</dbReference>
<evidence type="ECO:0000256" key="3">
    <source>
        <dbReference type="ARBA" id="ARBA00023235"/>
    </source>
</evidence>
<dbReference type="NCBIfam" id="TIGR00492">
    <property type="entry name" value="alr"/>
    <property type="match status" value="1"/>
</dbReference>
<dbReference type="Gene3D" id="3.20.20.10">
    <property type="entry name" value="Alanine racemase"/>
    <property type="match status" value="1"/>
</dbReference>
<evidence type="ECO:0000313" key="9">
    <source>
        <dbReference type="Proteomes" id="UP000054874"/>
    </source>
</evidence>
<protein>
    <recommendedName>
        <fullName evidence="4">Alanine racemase</fullName>
        <ecNumber evidence="4">5.1.1.1</ecNumber>
    </recommendedName>
</protein>
<dbReference type="Proteomes" id="UP000054874">
    <property type="component" value="Unassembled WGS sequence"/>
</dbReference>
<name>A0A0V8QHU4_9FIRM</name>
<dbReference type="InterPro" id="IPR020622">
    <property type="entry name" value="Ala_racemase_pyridoxalP-BS"/>
</dbReference>
<evidence type="ECO:0000256" key="1">
    <source>
        <dbReference type="ARBA" id="ARBA00001933"/>
    </source>
</evidence>
<dbReference type="InterPro" id="IPR029066">
    <property type="entry name" value="PLP-binding_barrel"/>
</dbReference>
<dbReference type="InterPro" id="IPR001608">
    <property type="entry name" value="Ala_racemase_N"/>
</dbReference>
<dbReference type="Pfam" id="PF00842">
    <property type="entry name" value="Ala_racemase_C"/>
    <property type="match status" value="1"/>
</dbReference>
<comment type="pathway">
    <text evidence="4">Amino-acid biosynthesis; D-alanine biosynthesis; D-alanine from L-alanine: step 1/1.</text>
</comment>
<dbReference type="GO" id="GO:0008784">
    <property type="term" value="F:alanine racemase activity"/>
    <property type="evidence" value="ECO:0007669"/>
    <property type="project" value="UniProtKB-UniRule"/>
</dbReference>
<dbReference type="OrthoDB" id="9813814at2"/>
<dbReference type="GO" id="GO:0030170">
    <property type="term" value="F:pyridoxal phosphate binding"/>
    <property type="evidence" value="ECO:0007669"/>
    <property type="project" value="UniProtKB-UniRule"/>
</dbReference>
<keyword evidence="9" id="KW-1185">Reference proteome</keyword>
<dbReference type="InterPro" id="IPR011079">
    <property type="entry name" value="Ala_racemase_C"/>
</dbReference>
<dbReference type="RefSeq" id="WP_058351777.1">
    <property type="nucleotide sequence ID" value="NZ_CABMMD010000057.1"/>
</dbReference>
<reference evidence="8 9" key="1">
    <citation type="submission" date="2015-11" db="EMBL/GenBank/DDBJ databases">
        <title>Butyribacter intestini gen. nov., sp. nov., a butyric acid-producing bacterium of the family Lachnospiraceae isolated from the human faeces.</title>
        <authorList>
            <person name="Zou Y."/>
            <person name="Xue W."/>
            <person name="Luo G."/>
            <person name="Lv M."/>
        </authorList>
    </citation>
    <scope>NUCLEOTIDE SEQUENCE [LARGE SCALE GENOMIC DNA]</scope>
    <source>
        <strain evidence="8 9">ACET-33324</strain>
    </source>
</reference>
<dbReference type="EC" id="5.1.1.1" evidence="4"/>
<accession>A0A0V8QHU4</accession>
<dbReference type="PROSITE" id="PS00395">
    <property type="entry name" value="ALANINE_RACEMASE"/>
    <property type="match status" value="1"/>
</dbReference>
<comment type="function">
    <text evidence="4">Catalyzes the interconversion of L-alanine and D-alanine. May also act on other amino acids.</text>
</comment>
<dbReference type="InterPro" id="IPR000821">
    <property type="entry name" value="Ala_racemase"/>
</dbReference>
<dbReference type="SMART" id="SM01005">
    <property type="entry name" value="Ala_racemase_C"/>
    <property type="match status" value="1"/>
</dbReference>
<evidence type="ECO:0000256" key="2">
    <source>
        <dbReference type="ARBA" id="ARBA00022898"/>
    </source>
</evidence>
<evidence type="ECO:0000256" key="5">
    <source>
        <dbReference type="PIRSR" id="PIRSR600821-50"/>
    </source>
</evidence>
<organism evidence="8 9">
    <name type="scientific">Acetivibrio ethanolgignens</name>
    <dbReference type="NCBI Taxonomy" id="290052"/>
    <lineage>
        <taxon>Bacteria</taxon>
        <taxon>Bacillati</taxon>
        <taxon>Bacillota</taxon>
        <taxon>Clostridia</taxon>
        <taxon>Eubacteriales</taxon>
        <taxon>Oscillospiraceae</taxon>
        <taxon>Acetivibrio</taxon>
    </lineage>
</organism>
<dbReference type="Gene3D" id="2.40.37.10">
    <property type="entry name" value="Lyase, Ornithine Decarboxylase, Chain A, domain 1"/>
    <property type="match status" value="1"/>
</dbReference>
<dbReference type="PANTHER" id="PTHR30511">
    <property type="entry name" value="ALANINE RACEMASE"/>
    <property type="match status" value="1"/>
</dbReference>
<dbReference type="GO" id="GO:0030632">
    <property type="term" value="P:D-alanine biosynthetic process"/>
    <property type="evidence" value="ECO:0007669"/>
    <property type="project" value="UniProtKB-UniRule"/>
</dbReference>
<dbReference type="AlphaFoldDB" id="A0A0V8QHU4"/>
<feature type="modified residue" description="N6-(pyridoxal phosphate)lysine" evidence="4 5">
    <location>
        <position position="38"/>
    </location>
</feature>
<dbReference type="InterPro" id="IPR009006">
    <property type="entry name" value="Ala_racemase/Decarboxylase_C"/>
</dbReference>
<comment type="similarity">
    <text evidence="4">Belongs to the alanine racemase family.</text>
</comment>
<dbReference type="STRING" id="290052.ASU35_07010"/>
<keyword evidence="2 4" id="KW-0663">Pyridoxal phosphate</keyword>
<dbReference type="HAMAP" id="MF_01201">
    <property type="entry name" value="Ala_racemase"/>
    <property type="match status" value="1"/>
</dbReference>
<comment type="caution">
    <text evidence="8">The sequence shown here is derived from an EMBL/GenBank/DDBJ whole genome shotgun (WGS) entry which is preliminary data.</text>
</comment>
<dbReference type="SUPFAM" id="SSF50621">
    <property type="entry name" value="Alanine racemase C-terminal domain-like"/>
    <property type="match status" value="1"/>
</dbReference>
<evidence type="ECO:0000259" key="7">
    <source>
        <dbReference type="SMART" id="SM01005"/>
    </source>
</evidence>
<feature type="binding site" evidence="4 6">
    <location>
        <position position="135"/>
    </location>
    <ligand>
        <name>substrate</name>
    </ligand>
</feature>
<proteinExistence type="inferred from homology"/>
<keyword evidence="3 4" id="KW-0413">Isomerase</keyword>
<gene>
    <name evidence="8" type="ORF">ASU35_07010</name>
</gene>
<dbReference type="EMBL" id="LNAM01000057">
    <property type="protein sequence ID" value="KSV60046.1"/>
    <property type="molecule type" value="Genomic_DNA"/>
</dbReference>
<feature type="binding site" evidence="4 6">
    <location>
        <position position="314"/>
    </location>
    <ligand>
        <name>substrate</name>
    </ligand>
</feature>
<comment type="catalytic activity">
    <reaction evidence="4">
        <text>L-alanine = D-alanine</text>
        <dbReference type="Rhea" id="RHEA:20249"/>
        <dbReference type="ChEBI" id="CHEBI:57416"/>
        <dbReference type="ChEBI" id="CHEBI:57972"/>
        <dbReference type="EC" id="5.1.1.1"/>
    </reaction>
</comment>
<dbReference type="CDD" id="cd00430">
    <property type="entry name" value="PLPDE_III_AR"/>
    <property type="match status" value="1"/>
</dbReference>
<feature type="domain" description="Alanine racemase C-terminal" evidence="7">
    <location>
        <begin position="245"/>
        <end position="373"/>
    </location>
</feature>
<comment type="cofactor">
    <cofactor evidence="1 4 5">
        <name>pyridoxal 5'-phosphate</name>
        <dbReference type="ChEBI" id="CHEBI:597326"/>
    </cofactor>
</comment>
<dbReference type="UniPathway" id="UPA00042">
    <property type="reaction ID" value="UER00497"/>
</dbReference>
<evidence type="ECO:0000256" key="6">
    <source>
        <dbReference type="PIRSR" id="PIRSR600821-52"/>
    </source>
</evidence>